<evidence type="ECO:0000313" key="2">
    <source>
        <dbReference type="EMBL" id="AKO61097.1"/>
    </source>
</evidence>
<accession>A0A0H4IP26</accession>
<keyword evidence="1" id="KW-0472">Membrane</keyword>
<dbReference type="EMBL" id="KR534323">
    <property type="protein sequence ID" value="AKO61097.1"/>
    <property type="molecule type" value="Genomic_DNA"/>
</dbReference>
<keyword evidence="3" id="KW-1185">Reference proteome</keyword>
<organism evidence="2 3">
    <name type="scientific">Pseudoalteromonas phage H101</name>
    <dbReference type="NCBI Taxonomy" id="1654919"/>
    <lineage>
        <taxon>Viruses</taxon>
        <taxon>Duplodnaviria</taxon>
        <taxon>Heunggongvirae</taxon>
        <taxon>Uroviricota</taxon>
        <taxon>Caudoviricetes</taxon>
        <taxon>Shandongvirus</taxon>
        <taxon>Shandongvirus H101</taxon>
    </lineage>
</organism>
<keyword evidence="1" id="KW-0812">Transmembrane</keyword>
<dbReference type="KEGG" id="vg:26796691"/>
<evidence type="ECO:0000313" key="3">
    <source>
        <dbReference type="Proteomes" id="UP000202763"/>
    </source>
</evidence>
<dbReference type="GeneID" id="26796691"/>
<evidence type="ECO:0000256" key="1">
    <source>
        <dbReference type="SAM" id="Phobius"/>
    </source>
</evidence>
<reference evidence="2 3" key="1">
    <citation type="submission" date="2015-05" db="EMBL/GenBank/DDBJ databases">
        <authorList>
            <person name="Wang D.B."/>
            <person name="Wang M."/>
        </authorList>
    </citation>
    <scope>NUCLEOTIDE SEQUENCE [LARGE SCALE GENOMIC DNA]</scope>
</reference>
<dbReference type="Proteomes" id="UP000202763">
    <property type="component" value="Segment"/>
</dbReference>
<dbReference type="RefSeq" id="YP_009225630.1">
    <property type="nucleotide sequence ID" value="NC_029094.1"/>
</dbReference>
<keyword evidence="1" id="KW-1133">Transmembrane helix</keyword>
<name>A0A0H4IP26_9CAUD</name>
<protein>
    <submittedName>
        <fullName evidence="2">Uncharacterized protein</fullName>
    </submittedName>
</protein>
<sequence>MSAEVVGGWLLKLAWAPFLTYFWYNVNKEDRRRSDREKDLDKRIENVYTKESVNSMVSNQNALLRQRQEHMEARMSALESYHVSMLEKNDENGKKIFSTIAEIKTDVAVITNSLNNIRKGE</sequence>
<feature type="transmembrane region" description="Helical" evidence="1">
    <location>
        <begin position="6"/>
        <end position="24"/>
    </location>
</feature>
<proteinExistence type="predicted"/>